<dbReference type="KEGG" id="cot:CORT_0B03600"/>
<gene>
    <name evidence="2" type="ORF">CORT_0B03600</name>
</gene>
<dbReference type="SMART" id="SM00268">
    <property type="entry name" value="ACTIN"/>
    <property type="match status" value="1"/>
</dbReference>
<dbReference type="EMBL" id="HE681720">
    <property type="protein sequence ID" value="CCG22068.1"/>
    <property type="molecule type" value="Genomic_DNA"/>
</dbReference>
<dbReference type="eggNOG" id="KOG0676">
    <property type="taxonomic scope" value="Eukaryota"/>
</dbReference>
<protein>
    <submittedName>
        <fullName evidence="2">Arp9 protein</fullName>
    </submittedName>
</protein>
<dbReference type="AlphaFoldDB" id="H8X128"/>
<proteinExistence type="inferred from homology"/>
<comment type="similarity">
    <text evidence="1">Belongs to the actin family.</text>
</comment>
<dbReference type="PANTHER" id="PTHR11937">
    <property type="entry name" value="ACTIN"/>
    <property type="match status" value="1"/>
</dbReference>
<evidence type="ECO:0000256" key="1">
    <source>
        <dbReference type="RuleBase" id="RU000487"/>
    </source>
</evidence>
<accession>H8X128</accession>
<evidence type="ECO:0000313" key="3">
    <source>
        <dbReference type="Proteomes" id="UP000005018"/>
    </source>
</evidence>
<dbReference type="SUPFAM" id="SSF53067">
    <property type="entry name" value="Actin-like ATPase domain"/>
    <property type="match status" value="2"/>
</dbReference>
<dbReference type="InterPro" id="IPR004000">
    <property type="entry name" value="Actin"/>
</dbReference>
<dbReference type="HOGENOM" id="CLU_052064_0_0_1"/>
<sequence>MPLYKEDNFLIIQPGSEYTLFTFGLKDSLSPPQFRIPTVVYKEQDTNQYLSTPSDNTTEINPIKLGKIVDLDAFNALIQIVLSSVIQQHPILTINQIPLLIIVPSLAWSRRQLEYVTKFVFETLEITAFNILDLSLGATFSFASTVNSIVVNIADDNVQIVPVIGYQSVKFAGEYIPGKGGITLDEELKIKFPNFTPQQIEDLKFSGIFEFLLEGEESIGDINPDADMDTEDPSEFDVAKVLTDDNGQQKEEVDETQVKSNKELEKNYFIDSSTQEKVWVGKERFTTDSKLIGIVASGIYKTLLRINDLDKRQDCYDNIILVGSSVQVPGLKQKIYAYLLHNYLVKEPVTTNGAANTQNNINSAIAKYQQTDDAQEGDSQSAMSQVPYRIRFTKIPDYFPEWKKPKEKGGSWHDCFFLGGEIYAKQIFSGGSHHHNKELFIGSEMYEERGPQSIWDVSI</sequence>
<dbReference type="OrthoDB" id="74201at2759"/>
<organism evidence="2 3">
    <name type="scientific">Candida orthopsilosis (strain 90-125)</name>
    <name type="common">Yeast</name>
    <dbReference type="NCBI Taxonomy" id="1136231"/>
    <lineage>
        <taxon>Eukaryota</taxon>
        <taxon>Fungi</taxon>
        <taxon>Dikarya</taxon>
        <taxon>Ascomycota</taxon>
        <taxon>Saccharomycotina</taxon>
        <taxon>Pichiomycetes</taxon>
        <taxon>Debaryomycetaceae</taxon>
        <taxon>Candida/Lodderomyces clade</taxon>
        <taxon>Candida</taxon>
    </lineage>
</organism>
<dbReference type="InterPro" id="IPR043129">
    <property type="entry name" value="ATPase_NBD"/>
</dbReference>
<name>H8X128_CANO9</name>
<dbReference type="GeneID" id="14538704"/>
<dbReference type="Pfam" id="PF00022">
    <property type="entry name" value="Actin"/>
    <property type="match status" value="1"/>
</dbReference>
<dbReference type="RefSeq" id="XP_003867505.1">
    <property type="nucleotide sequence ID" value="XM_003867457.1"/>
</dbReference>
<dbReference type="Gene3D" id="3.30.420.40">
    <property type="match status" value="2"/>
</dbReference>
<evidence type="ECO:0000313" key="2">
    <source>
        <dbReference type="EMBL" id="CCG22068.1"/>
    </source>
</evidence>
<keyword evidence="3" id="KW-1185">Reference proteome</keyword>
<dbReference type="Gene3D" id="3.90.640.60">
    <property type="match status" value="1"/>
</dbReference>
<reference evidence="2 3" key="1">
    <citation type="journal article" date="2012" name="PLoS ONE">
        <title>Sequence and analysis of the genome of the pathogenic yeast Candida orthopsilosis.</title>
        <authorList>
            <person name="Riccombeni A."/>
            <person name="Vidanes G."/>
            <person name="Proux-Wera E."/>
            <person name="Wolfe K.H."/>
            <person name="Butler G."/>
        </authorList>
    </citation>
    <scope>NUCLEOTIDE SEQUENCE [LARGE SCALE GENOMIC DNA]</scope>
    <source>
        <strain evidence="2 3">Co 90-125</strain>
    </source>
</reference>
<dbReference type="Proteomes" id="UP000005018">
    <property type="component" value="Chromosome 2"/>
</dbReference>